<name>A0AAD8Y9P2_9STRA</name>
<gene>
    <name evidence="2" type="ORF">QTG54_007192</name>
</gene>
<dbReference type="AlphaFoldDB" id="A0AAD8Y9P2"/>
<comment type="caution">
    <text evidence="2">The sequence shown here is derived from an EMBL/GenBank/DDBJ whole genome shotgun (WGS) entry which is preliminary data.</text>
</comment>
<reference evidence="2" key="1">
    <citation type="submission" date="2023-06" db="EMBL/GenBank/DDBJ databases">
        <title>Survivors Of The Sea: Transcriptome response of Skeletonema marinoi to long-term dormancy.</title>
        <authorList>
            <person name="Pinder M.I.M."/>
            <person name="Kourtchenko O."/>
            <person name="Robertson E.K."/>
            <person name="Larsson T."/>
            <person name="Maumus F."/>
            <person name="Osuna-Cruz C.M."/>
            <person name="Vancaester E."/>
            <person name="Stenow R."/>
            <person name="Vandepoele K."/>
            <person name="Ploug H."/>
            <person name="Bruchert V."/>
            <person name="Godhe A."/>
            <person name="Topel M."/>
        </authorList>
    </citation>
    <scope>NUCLEOTIDE SEQUENCE</scope>
    <source>
        <strain evidence="2">R05AC</strain>
    </source>
</reference>
<accession>A0AAD8Y9P2</accession>
<protein>
    <recommendedName>
        <fullName evidence="1">Polysaccharide pyruvyl transferase domain-containing protein</fullName>
    </recommendedName>
</protein>
<proteinExistence type="predicted"/>
<dbReference type="Proteomes" id="UP001224775">
    <property type="component" value="Unassembled WGS sequence"/>
</dbReference>
<evidence type="ECO:0000313" key="3">
    <source>
        <dbReference type="Proteomes" id="UP001224775"/>
    </source>
</evidence>
<sequence>MVKEGDHVWGICVNPSHFRAGTLPKSLTLHSVRGPLTSNFIKKEGFNSTKNDSLPLGDPVCFVVHKNDLGHTFVRKPPPNVHIITCAQHWETAVTEIQSCGFVASSSLHGIVVADALSIPRLWFQFNDTSTIRTEGNFKYQDYLQSIGHMNARPIRNVTFIEDTTKYSNVLTNPLVLTQSELQAIINQTSDSFPYHLFHT</sequence>
<dbReference type="Pfam" id="PF04230">
    <property type="entry name" value="PS_pyruv_trans"/>
    <property type="match status" value="1"/>
</dbReference>
<keyword evidence="3" id="KW-1185">Reference proteome</keyword>
<feature type="domain" description="Polysaccharide pyruvyl transferase" evidence="1">
    <location>
        <begin position="23"/>
        <end position="124"/>
    </location>
</feature>
<evidence type="ECO:0000313" key="2">
    <source>
        <dbReference type="EMBL" id="KAK1741619.1"/>
    </source>
</evidence>
<evidence type="ECO:0000259" key="1">
    <source>
        <dbReference type="Pfam" id="PF04230"/>
    </source>
</evidence>
<dbReference type="EMBL" id="JATAAI010000012">
    <property type="protein sequence ID" value="KAK1741619.1"/>
    <property type="molecule type" value="Genomic_DNA"/>
</dbReference>
<organism evidence="2 3">
    <name type="scientific">Skeletonema marinoi</name>
    <dbReference type="NCBI Taxonomy" id="267567"/>
    <lineage>
        <taxon>Eukaryota</taxon>
        <taxon>Sar</taxon>
        <taxon>Stramenopiles</taxon>
        <taxon>Ochrophyta</taxon>
        <taxon>Bacillariophyta</taxon>
        <taxon>Coscinodiscophyceae</taxon>
        <taxon>Thalassiosirophycidae</taxon>
        <taxon>Thalassiosirales</taxon>
        <taxon>Skeletonemataceae</taxon>
        <taxon>Skeletonema</taxon>
        <taxon>Skeletonema marinoi-dohrnii complex</taxon>
    </lineage>
</organism>
<dbReference type="InterPro" id="IPR007345">
    <property type="entry name" value="Polysacch_pyruvyl_Trfase"/>
</dbReference>